<sequence length="560" mass="66273">MITFNNSDLSIKRFISVLYRNILVFYSIFLLFVQNSILTWYMYIFIIIIYIFIYFQLLKNQKHFLRTLNDYVFIALILFDKNIIEIYNILLLLFPLFNSPNHLNNKRNPFLLLGLSSLIFSIIFIYQHGFDPKIIYILVGLFFLTLISYAEVGRTKIINDLFNIFESIDKITGETSNSLQLPKIYNKVIESLENILTKVNSVEMIACFVESEKTRELQIRSTSQLILKYDIKNLEDASKSNEKSINIPVIIDDKVYKNTLYIRINKYIFLLIFSREIQSMNLLYLIITDELIKPILLKITKILDFEDALNKRKYTNLKKLNAELHYVNHVVQSIHFLKNKFSPIKSYFQLLQKLETVDIDKKEQLLEIIQETKERALISLHNIETKTLQVLDKTNSPFASYEMEKIKLKHIYMLIMPLWLENFSETDVIVNCSKEDMDKTSFKLNRNLLEFFFTDIIENIRKYSSGKQSITYEYGSEARIIFKNTVHEATKKKTELKELINNFNRADRLEINRRNSFGLVHILELSDILHIHCKLSLEDEKYFTTTLTLGRDTDEKNTYL</sequence>
<keyword evidence="3" id="KW-1185">Reference proteome</keyword>
<evidence type="ECO:0000313" key="2">
    <source>
        <dbReference type="EMBL" id="ADR34083.1"/>
    </source>
</evidence>
<keyword evidence="1" id="KW-0812">Transmembrane</keyword>
<feature type="transmembrane region" description="Helical" evidence="1">
    <location>
        <begin position="40"/>
        <end position="59"/>
    </location>
</feature>
<evidence type="ECO:0000313" key="3">
    <source>
        <dbReference type="Proteomes" id="UP000008721"/>
    </source>
</evidence>
<accession>E4TYU2</accession>
<keyword evidence="1" id="KW-1133">Transmembrane helix</keyword>
<dbReference type="AlphaFoldDB" id="E4TYU2"/>
<organism evidence="2 3">
    <name type="scientific">Sulfuricurvum kujiense (strain ATCC BAA-921 / DSM 16994 / JCM 11577 / YK-1)</name>
    <dbReference type="NCBI Taxonomy" id="709032"/>
    <lineage>
        <taxon>Bacteria</taxon>
        <taxon>Pseudomonadati</taxon>
        <taxon>Campylobacterota</taxon>
        <taxon>Epsilonproteobacteria</taxon>
        <taxon>Campylobacterales</taxon>
        <taxon>Sulfurimonadaceae</taxon>
        <taxon>Sulfuricurvum</taxon>
    </lineage>
</organism>
<dbReference type="EMBL" id="CP002355">
    <property type="protein sequence ID" value="ADR34083.1"/>
    <property type="molecule type" value="Genomic_DNA"/>
</dbReference>
<name>E4TYU2_SULKY</name>
<feature type="transmembrane region" description="Helical" evidence="1">
    <location>
        <begin position="109"/>
        <end position="128"/>
    </location>
</feature>
<feature type="transmembrane region" description="Helical" evidence="1">
    <location>
        <begin position="134"/>
        <end position="152"/>
    </location>
</feature>
<feature type="transmembrane region" description="Helical" evidence="1">
    <location>
        <begin position="71"/>
        <end position="97"/>
    </location>
</feature>
<dbReference type="Proteomes" id="UP000008721">
    <property type="component" value="Chromosome"/>
</dbReference>
<evidence type="ECO:0000256" key="1">
    <source>
        <dbReference type="SAM" id="Phobius"/>
    </source>
</evidence>
<dbReference type="HOGENOM" id="CLU_486529_0_0_7"/>
<proteinExistence type="predicted"/>
<feature type="transmembrane region" description="Helical" evidence="1">
    <location>
        <begin position="14"/>
        <end position="33"/>
    </location>
</feature>
<dbReference type="KEGG" id="sku:Sulku_1421"/>
<dbReference type="eggNOG" id="ENOG50349BW">
    <property type="taxonomic scope" value="Bacteria"/>
</dbReference>
<reference evidence="2 3" key="1">
    <citation type="journal article" date="2012" name="Stand. Genomic Sci.">
        <title>Complete genome sequence of the sulfur compounds oxidizing chemolithoautotroph Sulfuricurvum kujiense type strain (YK-1(T)).</title>
        <authorList>
            <person name="Han C."/>
            <person name="Kotsyurbenko O."/>
            <person name="Chertkov O."/>
            <person name="Held B."/>
            <person name="Lapidus A."/>
            <person name="Nolan M."/>
            <person name="Lucas S."/>
            <person name="Hammon N."/>
            <person name="Deshpande S."/>
            <person name="Cheng J.F."/>
            <person name="Tapia R."/>
            <person name="Goodwin L.A."/>
            <person name="Pitluck S."/>
            <person name="Liolios K."/>
            <person name="Pagani I."/>
            <person name="Ivanova N."/>
            <person name="Mavromatis K."/>
            <person name="Mikhailova N."/>
            <person name="Pati A."/>
            <person name="Chen A."/>
            <person name="Palaniappan K."/>
            <person name="Land M."/>
            <person name="Hauser L."/>
            <person name="Chang Y.J."/>
            <person name="Jeffries C.D."/>
            <person name="Brambilla E.M."/>
            <person name="Rohde M."/>
            <person name="Spring S."/>
            <person name="Sikorski J."/>
            <person name="Goker M."/>
            <person name="Woyke T."/>
            <person name="Bristow J."/>
            <person name="Eisen J.A."/>
            <person name="Markowitz V."/>
            <person name="Hugenholtz P."/>
            <person name="Kyrpides N.C."/>
            <person name="Klenk H.P."/>
            <person name="Detter J.C."/>
        </authorList>
    </citation>
    <scope>NUCLEOTIDE SEQUENCE [LARGE SCALE GENOMIC DNA]</scope>
    <source>
        <strain evidence="3">ATCC BAA-921 / DSM 16994 / JCM 11577 / YK-1</strain>
    </source>
</reference>
<keyword evidence="1" id="KW-0472">Membrane</keyword>
<dbReference type="STRING" id="709032.Sulku_1421"/>
<protein>
    <submittedName>
        <fullName evidence="2">Uncharacterized protein</fullName>
    </submittedName>
</protein>
<gene>
    <name evidence="2" type="ordered locus">Sulku_1421</name>
</gene>